<keyword evidence="8" id="KW-0966">Cell projection</keyword>
<feature type="compositionally biased region" description="Low complexity" evidence="9">
    <location>
        <begin position="66"/>
        <end position="84"/>
    </location>
</feature>
<evidence type="ECO:0000256" key="5">
    <source>
        <dbReference type="ARBA" id="ARBA00022801"/>
    </source>
</evidence>
<evidence type="ECO:0000256" key="8">
    <source>
        <dbReference type="ARBA" id="ARBA00023273"/>
    </source>
</evidence>
<dbReference type="GO" id="GO:0005829">
    <property type="term" value="C:cytosol"/>
    <property type="evidence" value="ECO:0007669"/>
    <property type="project" value="TreeGrafter"/>
</dbReference>
<dbReference type="GO" id="GO:0043491">
    <property type="term" value="P:phosphatidylinositol 3-kinase/protein kinase B signal transduction"/>
    <property type="evidence" value="ECO:0007669"/>
    <property type="project" value="TreeGrafter"/>
</dbReference>
<evidence type="ECO:0000256" key="4">
    <source>
        <dbReference type="ARBA" id="ARBA00022490"/>
    </source>
</evidence>
<evidence type="ECO:0000259" key="11">
    <source>
        <dbReference type="PROSITE" id="PS51181"/>
    </source>
</evidence>
<dbReference type="PROSITE" id="PS50056">
    <property type="entry name" value="TYR_PHOSPHATASE_2"/>
    <property type="match status" value="1"/>
</dbReference>
<keyword evidence="7" id="KW-0443">Lipid metabolism</keyword>
<dbReference type="AlphaFoldDB" id="A0AA36FZ68"/>
<dbReference type="InterPro" id="IPR029023">
    <property type="entry name" value="Tensin_phosphatase"/>
</dbReference>
<name>A0AA36FZ68_9BILA</name>
<dbReference type="Proteomes" id="UP001177023">
    <property type="component" value="Unassembled WGS sequence"/>
</dbReference>
<evidence type="ECO:0000256" key="1">
    <source>
        <dbReference type="ARBA" id="ARBA00004487"/>
    </source>
</evidence>
<dbReference type="SUPFAM" id="SSF52799">
    <property type="entry name" value="(Phosphotyrosine protein) phosphatases II"/>
    <property type="match status" value="1"/>
</dbReference>
<feature type="compositionally biased region" description="Basic and acidic residues" evidence="9">
    <location>
        <begin position="539"/>
        <end position="553"/>
    </location>
</feature>
<feature type="compositionally biased region" description="Polar residues" evidence="9">
    <location>
        <begin position="37"/>
        <end position="65"/>
    </location>
</feature>
<proteinExistence type="inferred from homology"/>
<feature type="non-terminal residue" evidence="12">
    <location>
        <position position="1"/>
    </location>
</feature>
<reference evidence="12" key="1">
    <citation type="submission" date="2023-06" db="EMBL/GenBank/DDBJ databases">
        <authorList>
            <person name="Delattre M."/>
        </authorList>
    </citation>
    <scope>NUCLEOTIDE SEQUENCE</scope>
    <source>
        <strain evidence="12">AF72</strain>
    </source>
</reference>
<feature type="compositionally biased region" description="Basic and acidic residues" evidence="9">
    <location>
        <begin position="812"/>
        <end position="831"/>
    </location>
</feature>
<dbReference type="InterPro" id="IPR003595">
    <property type="entry name" value="Tyr_Pase_cat"/>
</dbReference>
<evidence type="ECO:0000313" key="13">
    <source>
        <dbReference type="Proteomes" id="UP001177023"/>
    </source>
</evidence>
<dbReference type="PANTHER" id="PTHR12305:SF81">
    <property type="entry name" value="PHOSPHATIDYLINOSITOL 3,4,5-TRISPHOSPHATE 3-PHOSPHATASE AND DUAL-SPECIFICITY PROTEIN PHOSPHATASE PTEN"/>
    <property type="match status" value="1"/>
</dbReference>
<feature type="region of interest" description="Disordered" evidence="9">
    <location>
        <begin position="787"/>
        <end position="871"/>
    </location>
</feature>
<keyword evidence="5" id="KW-0378">Hydrolase</keyword>
<dbReference type="FunFam" id="3.90.190.10:FF:000029">
    <property type="entry name" value="Phosphatidylinositol 3,4,5-trisphosphate 3-phosphatase and dual-specificity protein phosphatase PTEN"/>
    <property type="match status" value="1"/>
</dbReference>
<evidence type="ECO:0000313" key="12">
    <source>
        <dbReference type="EMBL" id="CAJ0573691.1"/>
    </source>
</evidence>
<dbReference type="GO" id="GO:0005886">
    <property type="term" value="C:plasma membrane"/>
    <property type="evidence" value="ECO:0007669"/>
    <property type="project" value="TreeGrafter"/>
</dbReference>
<evidence type="ECO:0000256" key="6">
    <source>
        <dbReference type="ARBA" id="ARBA00022912"/>
    </source>
</evidence>
<feature type="compositionally biased region" description="Polar residues" evidence="9">
    <location>
        <begin position="801"/>
        <end position="810"/>
    </location>
</feature>
<comment type="subcellular location">
    <subcellularLocation>
        <location evidence="1">Cell projection</location>
        <location evidence="1">Neuron projection</location>
    </subcellularLocation>
    <subcellularLocation>
        <location evidence="2">Cytoplasm</location>
    </subcellularLocation>
</comment>
<dbReference type="CDD" id="cd14509">
    <property type="entry name" value="PTP_PTEN"/>
    <property type="match status" value="1"/>
</dbReference>
<dbReference type="GO" id="GO:0051896">
    <property type="term" value="P:regulation of phosphatidylinositol 3-kinase/protein kinase B signal transduction"/>
    <property type="evidence" value="ECO:0007669"/>
    <property type="project" value="TreeGrafter"/>
</dbReference>
<dbReference type="InterPro" id="IPR014020">
    <property type="entry name" value="Tensin_C2-dom"/>
</dbReference>
<comment type="similarity">
    <text evidence="3">Belongs to the PTEN phosphatase protein family.</text>
</comment>
<protein>
    <recommendedName>
        <fullName evidence="14">Phosphatidylinositol-3,4,5-trisphosphate 3-phosphatase</fullName>
    </recommendedName>
</protein>
<dbReference type="EMBL" id="CATQJA010002622">
    <property type="protein sequence ID" value="CAJ0573691.1"/>
    <property type="molecule type" value="Genomic_DNA"/>
</dbReference>
<dbReference type="InterPro" id="IPR057023">
    <property type="entry name" value="PTP-SAK"/>
</dbReference>
<dbReference type="PANTHER" id="PTHR12305">
    <property type="entry name" value="PHOSPHATASE WITH HOMOLOGY TO TENSIN"/>
    <property type="match status" value="1"/>
</dbReference>
<keyword evidence="6" id="KW-0904">Protein phosphatase</keyword>
<keyword evidence="13" id="KW-1185">Reference proteome</keyword>
<feature type="domain" description="Phosphatase tensin-type" evidence="11">
    <location>
        <begin position="114"/>
        <end position="285"/>
    </location>
</feature>
<sequence length="871" mass="98160">MHKKSGNLEGNSASQPGSSRTDTSSSIGTAPLAVGESSVTQRASGGSTSSALSDNQDPSSPRTKVSTTTATSAATSGRSSGNAGQLEERKRSQQLLGPDVFFRKFRQIVSQNRRRYQNDGYDLDLTYITDRIIAMGYPASDRESVYRNSMEQTVSFLERRHRGHYKVFNLRGSYVYDPALFEHRVVCFEMTDHHPPRLELMAPFCREVHNYLQEDKRNIVAVHCKAGKGRTGVMICAYLVYIGFYLSPRQNMDYYSVVRTMNNKGVTIPSQRRYVYYFAHLRKFHLNYIPLRVELVGVYVERPPCISGSLTKGDFSLRVCNGDVDVYHGDWYTYTKESWEEEDKKWGNPTRCSRGPDSYDPCNPVRGNDVISRRAYGWTVPSNKRVFLEGDVRMDLYHSKKVKLLNVGSKDRSKVGHVWWNTMFACPQFCGGFYKHGDEAFPYPPGETTIASRVLATNPPPPPPQQGVRPKSGSASVPNSPPLSPKTERSSTATRAPSFDARKNKASSANRLHNAVKKLAEGVVSRNSEPNIDRPSSSGKRDGSSSDPTRRGDGSSFDIHLISPPGQDLHCPTDSLEAIYGDKEWVSIPPRIEIERILREAHLRELVADQYNERRLSVPQDGTPVEKAPDGRPGTSTGFGPFCITREAEEHVQIYNVLEVDRAYKKKDIDPGFRLIVVTRCVPVGGSDAELAKEFMRVTHEKQQAKDEKKFAQIAARQKKLSEKMGESEEAVKRSMINQDNFIDEEQWQHDDRFQDPLQKKYFYRQRIDSFSRYPLGNYRCPLLTQFSTSPPRMTPPAATSPLSANNPRANQDMDVRSYHPDDGQWREKSDISTSSDEESDHDASQATIRPPSNFDDECKNSKPSTSSRDA</sequence>
<dbReference type="InterPro" id="IPR000387">
    <property type="entry name" value="Tyr_Pase_dom"/>
</dbReference>
<evidence type="ECO:0000259" key="10">
    <source>
        <dbReference type="PROSITE" id="PS50056"/>
    </source>
</evidence>
<feature type="compositionally biased region" description="Polar residues" evidence="9">
    <location>
        <begin position="862"/>
        <end position="871"/>
    </location>
</feature>
<dbReference type="GO" id="GO:0050793">
    <property type="term" value="P:regulation of developmental process"/>
    <property type="evidence" value="ECO:0007669"/>
    <property type="project" value="UniProtKB-ARBA"/>
</dbReference>
<dbReference type="InterPro" id="IPR045101">
    <property type="entry name" value="PTP_PTEN"/>
</dbReference>
<dbReference type="PROSITE" id="PS51181">
    <property type="entry name" value="PPASE_TENSIN"/>
    <property type="match status" value="1"/>
</dbReference>
<evidence type="ECO:0000256" key="7">
    <source>
        <dbReference type="ARBA" id="ARBA00023098"/>
    </source>
</evidence>
<dbReference type="GO" id="GO:0043005">
    <property type="term" value="C:neuron projection"/>
    <property type="evidence" value="ECO:0007669"/>
    <property type="project" value="UniProtKB-SubCell"/>
</dbReference>
<evidence type="ECO:0000256" key="2">
    <source>
        <dbReference type="ARBA" id="ARBA00004496"/>
    </source>
</evidence>
<dbReference type="GO" id="GO:0004725">
    <property type="term" value="F:protein tyrosine phosphatase activity"/>
    <property type="evidence" value="ECO:0007669"/>
    <property type="project" value="TreeGrafter"/>
</dbReference>
<evidence type="ECO:0000256" key="3">
    <source>
        <dbReference type="ARBA" id="ARBA00007881"/>
    </source>
</evidence>
<accession>A0AA36FZ68</accession>
<feature type="region of interest" description="Disordered" evidence="9">
    <location>
        <begin position="1"/>
        <end position="92"/>
    </location>
</feature>
<keyword evidence="4" id="KW-0963">Cytoplasm</keyword>
<dbReference type="Pfam" id="PF22784">
    <property type="entry name" value="PTP-SAK"/>
    <property type="match status" value="1"/>
</dbReference>
<feature type="domain" description="Tyrosine specific protein phosphatases" evidence="10">
    <location>
        <begin position="202"/>
        <end position="264"/>
    </location>
</feature>
<comment type="caution">
    <text evidence="12">The sequence shown here is derived from an EMBL/GenBank/DDBJ whole genome shotgun (WGS) entry which is preliminary data.</text>
</comment>
<gene>
    <name evidence="12" type="ORF">MSPICULIGERA_LOCUS12044</name>
</gene>
<dbReference type="SMART" id="SM00404">
    <property type="entry name" value="PTPc_motif"/>
    <property type="match status" value="1"/>
</dbReference>
<evidence type="ECO:0008006" key="14">
    <source>
        <dbReference type="Google" id="ProtNLM"/>
    </source>
</evidence>
<dbReference type="Gene3D" id="3.90.190.10">
    <property type="entry name" value="Protein tyrosine phosphatase superfamily"/>
    <property type="match status" value="1"/>
</dbReference>
<dbReference type="GO" id="GO:0046856">
    <property type="term" value="P:phosphatidylinositol dephosphorylation"/>
    <property type="evidence" value="ECO:0007669"/>
    <property type="project" value="TreeGrafter"/>
</dbReference>
<dbReference type="InterPro" id="IPR016130">
    <property type="entry name" value="Tyr_Pase_AS"/>
</dbReference>
<dbReference type="GO" id="GO:0016314">
    <property type="term" value="F:phosphatidylinositol-3,4,5-trisphosphate 3-phosphatase activity"/>
    <property type="evidence" value="ECO:0007669"/>
    <property type="project" value="TreeGrafter"/>
</dbReference>
<dbReference type="SMART" id="SM01326">
    <property type="entry name" value="PTEN_C2"/>
    <property type="match status" value="1"/>
</dbReference>
<feature type="region of interest" description="Disordered" evidence="9">
    <location>
        <begin position="452"/>
        <end position="568"/>
    </location>
</feature>
<dbReference type="GO" id="GO:0008285">
    <property type="term" value="P:negative regulation of cell population proliferation"/>
    <property type="evidence" value="ECO:0007669"/>
    <property type="project" value="TreeGrafter"/>
</dbReference>
<feature type="compositionally biased region" description="Polar residues" evidence="9">
    <location>
        <begin position="8"/>
        <end position="28"/>
    </location>
</feature>
<dbReference type="GO" id="GO:0048870">
    <property type="term" value="P:cell motility"/>
    <property type="evidence" value="ECO:0007669"/>
    <property type="project" value="TreeGrafter"/>
</dbReference>
<dbReference type="GO" id="GO:0005634">
    <property type="term" value="C:nucleus"/>
    <property type="evidence" value="ECO:0007669"/>
    <property type="project" value="TreeGrafter"/>
</dbReference>
<dbReference type="PROSITE" id="PS00383">
    <property type="entry name" value="TYR_PHOSPHATASE_1"/>
    <property type="match status" value="1"/>
</dbReference>
<evidence type="ECO:0000256" key="9">
    <source>
        <dbReference type="SAM" id="MobiDB-lite"/>
    </source>
</evidence>
<dbReference type="InterPro" id="IPR029021">
    <property type="entry name" value="Prot-tyrosine_phosphatase-like"/>
</dbReference>
<dbReference type="InterPro" id="IPR051281">
    <property type="entry name" value="Dual-spec_lipid-protein_phosph"/>
</dbReference>
<organism evidence="12 13">
    <name type="scientific">Mesorhabditis spiculigera</name>
    <dbReference type="NCBI Taxonomy" id="96644"/>
    <lineage>
        <taxon>Eukaryota</taxon>
        <taxon>Metazoa</taxon>
        <taxon>Ecdysozoa</taxon>
        <taxon>Nematoda</taxon>
        <taxon>Chromadorea</taxon>
        <taxon>Rhabditida</taxon>
        <taxon>Rhabditina</taxon>
        <taxon>Rhabditomorpha</taxon>
        <taxon>Rhabditoidea</taxon>
        <taxon>Rhabditidae</taxon>
        <taxon>Mesorhabditinae</taxon>
        <taxon>Mesorhabditis</taxon>
    </lineage>
</organism>